<dbReference type="PROSITE" id="PS00204">
    <property type="entry name" value="FERRITIN_2"/>
    <property type="match status" value="1"/>
</dbReference>
<dbReference type="Gene3D" id="1.20.1260.10">
    <property type="match status" value="1"/>
</dbReference>
<keyword evidence="2 6" id="KW-0409">Iron storage</keyword>
<evidence type="ECO:0000313" key="8">
    <source>
        <dbReference type="Ensembl" id="ENSCWAP00000020720.1"/>
    </source>
</evidence>
<evidence type="ECO:0000256" key="6">
    <source>
        <dbReference type="RuleBase" id="RU361145"/>
    </source>
</evidence>
<dbReference type="PANTHER" id="PTHR11431:SF97">
    <property type="entry name" value="FERRITIN HEAVY POLYPEPTIDE-LIKE 17-RELATED"/>
    <property type="match status" value="1"/>
</dbReference>
<dbReference type="PROSITE" id="PS50905">
    <property type="entry name" value="FERRITIN_LIKE"/>
    <property type="match status" value="1"/>
</dbReference>
<dbReference type="InterPro" id="IPR008331">
    <property type="entry name" value="Ferritin_DPS_dom"/>
</dbReference>
<dbReference type="AlphaFoldDB" id="A0A8C3X1K8"/>
<feature type="binding site" evidence="5">
    <location>
        <position position="164"/>
    </location>
    <ligand>
        <name>Fe cation</name>
        <dbReference type="ChEBI" id="CHEBI:24875"/>
        <label>1</label>
    </ligand>
</feature>
<dbReference type="CDD" id="cd01056">
    <property type="entry name" value="Euk_Ferritin"/>
    <property type="match status" value="1"/>
</dbReference>
<reference evidence="8" key="1">
    <citation type="submission" date="2025-08" db="UniProtKB">
        <authorList>
            <consortium name="Ensembl"/>
        </authorList>
    </citation>
    <scope>IDENTIFICATION</scope>
</reference>
<evidence type="ECO:0000256" key="1">
    <source>
        <dbReference type="ARBA" id="ARBA00007513"/>
    </source>
</evidence>
<feature type="binding site" evidence="5">
    <location>
        <position position="50"/>
    </location>
    <ligand>
        <name>Fe cation</name>
        <dbReference type="ChEBI" id="CHEBI:24875"/>
        <label>1</label>
    </ligand>
</feature>
<reference evidence="8" key="2">
    <citation type="submission" date="2025-09" db="UniProtKB">
        <authorList>
            <consortium name="Ensembl"/>
        </authorList>
    </citation>
    <scope>IDENTIFICATION</scope>
</reference>
<dbReference type="InterPro" id="IPR009078">
    <property type="entry name" value="Ferritin-like_SF"/>
</dbReference>
<dbReference type="FunFam" id="1.20.1260.10:FF:000002">
    <property type="entry name" value="Ferritin, mitochondrial"/>
    <property type="match status" value="1"/>
</dbReference>
<name>A0A8C3X1K8_9CETA</name>
<feature type="binding site" evidence="5">
    <location>
        <position position="130"/>
    </location>
    <ligand>
        <name>Fe cation</name>
        <dbReference type="ChEBI" id="CHEBI:24875"/>
        <label>1</label>
    </ligand>
</feature>
<dbReference type="SUPFAM" id="SSF47240">
    <property type="entry name" value="Ferritin-like"/>
    <property type="match status" value="1"/>
</dbReference>
<keyword evidence="9" id="KW-1185">Reference proteome</keyword>
<evidence type="ECO:0000256" key="5">
    <source>
        <dbReference type="PIRSR" id="PIRSR601519-1"/>
    </source>
</evidence>
<dbReference type="GeneTree" id="ENSGT00950000182841"/>
<keyword evidence="3 5" id="KW-0479">Metal-binding</keyword>
<dbReference type="GO" id="GO:0006826">
    <property type="term" value="P:iron ion transport"/>
    <property type="evidence" value="ECO:0007669"/>
    <property type="project" value="InterPro"/>
</dbReference>
<dbReference type="Proteomes" id="UP000694540">
    <property type="component" value="Unplaced"/>
</dbReference>
<comment type="function">
    <text evidence="6">Stores iron in a soluble, non-toxic, readily available form. Important for iron homeostasis. Iron is taken up in the ferrous form and deposited as ferric hydroxides after oxidation.</text>
</comment>
<evidence type="ECO:0000256" key="3">
    <source>
        <dbReference type="ARBA" id="ARBA00022723"/>
    </source>
</evidence>
<dbReference type="GO" id="GO:0008198">
    <property type="term" value="F:ferrous iron binding"/>
    <property type="evidence" value="ECO:0007669"/>
    <property type="project" value="TreeGrafter"/>
</dbReference>
<evidence type="ECO:0000313" key="9">
    <source>
        <dbReference type="Proteomes" id="UP000694540"/>
    </source>
</evidence>
<dbReference type="Ensembl" id="ENSCWAT00000022470.1">
    <property type="protein sequence ID" value="ENSCWAP00000020720.1"/>
    <property type="gene ID" value="ENSCWAG00000015864.1"/>
</dbReference>
<accession>A0A8C3X1K8</accession>
<organism evidence="8 9">
    <name type="scientific">Catagonus wagneri</name>
    <name type="common">Chacoan peccary</name>
    <dbReference type="NCBI Taxonomy" id="51154"/>
    <lineage>
        <taxon>Eukaryota</taxon>
        <taxon>Metazoa</taxon>
        <taxon>Chordata</taxon>
        <taxon>Craniata</taxon>
        <taxon>Vertebrata</taxon>
        <taxon>Euteleostomi</taxon>
        <taxon>Mammalia</taxon>
        <taxon>Eutheria</taxon>
        <taxon>Laurasiatheria</taxon>
        <taxon>Artiodactyla</taxon>
        <taxon>Suina</taxon>
        <taxon>Tayassuidae</taxon>
        <taxon>Catagonus</taxon>
    </lineage>
</organism>
<dbReference type="InterPro" id="IPR001519">
    <property type="entry name" value="Ferritin"/>
</dbReference>
<dbReference type="PANTHER" id="PTHR11431">
    <property type="entry name" value="FERRITIN"/>
    <property type="match status" value="1"/>
</dbReference>
<dbReference type="Pfam" id="PF00210">
    <property type="entry name" value="Ferritin"/>
    <property type="match status" value="1"/>
</dbReference>
<comment type="similarity">
    <text evidence="1 6">Belongs to the ferritin family.</text>
</comment>
<dbReference type="InterPro" id="IPR012347">
    <property type="entry name" value="Ferritin-like"/>
</dbReference>
<dbReference type="GO" id="GO:0005737">
    <property type="term" value="C:cytoplasm"/>
    <property type="evidence" value="ECO:0007669"/>
    <property type="project" value="TreeGrafter"/>
</dbReference>
<sequence>EMTSHLRFRGAFPLALGPAPPAVVITPPSQVRQNYHPECEAARNSHTNLELHASYVYLLMAFHFDRKDVASKQLTRFFLRHSHERTERAQELMSLQNRRGGRICFRDIRKPDQDNLESGLKAMQCALHLEKRVNQSLLDLHQLATNKSDAQLCHFLESHYLNQQVEFIKELGEHVTTLSKMGAPEVEMAEYLFEKLTLGDSDKD</sequence>
<evidence type="ECO:0000256" key="2">
    <source>
        <dbReference type="ARBA" id="ARBA00022434"/>
    </source>
</evidence>
<dbReference type="GO" id="GO:0008199">
    <property type="term" value="F:ferric iron binding"/>
    <property type="evidence" value="ECO:0007669"/>
    <property type="project" value="InterPro"/>
</dbReference>
<evidence type="ECO:0000256" key="4">
    <source>
        <dbReference type="ARBA" id="ARBA00023004"/>
    </source>
</evidence>
<dbReference type="GO" id="GO:0006879">
    <property type="term" value="P:intracellular iron ion homeostasis"/>
    <property type="evidence" value="ECO:0007669"/>
    <property type="project" value="UniProtKB-KW"/>
</dbReference>
<feature type="domain" description="Ferritin-like diiron" evidence="7">
    <location>
        <begin position="33"/>
        <end position="182"/>
    </location>
</feature>
<keyword evidence="4 5" id="KW-0408">Iron</keyword>
<protein>
    <recommendedName>
        <fullName evidence="6">Ferritin</fullName>
    </recommendedName>
</protein>
<dbReference type="InterPro" id="IPR014034">
    <property type="entry name" value="Ferritin_CS"/>
</dbReference>
<proteinExistence type="inferred from homology"/>
<evidence type="ECO:0000259" key="7">
    <source>
        <dbReference type="PROSITE" id="PS50905"/>
    </source>
</evidence>
<dbReference type="InterPro" id="IPR009040">
    <property type="entry name" value="Ferritin-like_diiron"/>
</dbReference>